<dbReference type="STRING" id="3818.A0A445CMD1"/>
<organism evidence="2 3">
    <name type="scientific">Arachis hypogaea</name>
    <name type="common">Peanut</name>
    <dbReference type="NCBI Taxonomy" id="3818"/>
    <lineage>
        <taxon>Eukaryota</taxon>
        <taxon>Viridiplantae</taxon>
        <taxon>Streptophyta</taxon>
        <taxon>Embryophyta</taxon>
        <taxon>Tracheophyta</taxon>
        <taxon>Spermatophyta</taxon>
        <taxon>Magnoliopsida</taxon>
        <taxon>eudicotyledons</taxon>
        <taxon>Gunneridae</taxon>
        <taxon>Pentapetalae</taxon>
        <taxon>rosids</taxon>
        <taxon>fabids</taxon>
        <taxon>Fabales</taxon>
        <taxon>Fabaceae</taxon>
        <taxon>Papilionoideae</taxon>
        <taxon>50 kb inversion clade</taxon>
        <taxon>dalbergioids sensu lato</taxon>
        <taxon>Dalbergieae</taxon>
        <taxon>Pterocarpus clade</taxon>
        <taxon>Arachis</taxon>
    </lineage>
</organism>
<evidence type="ECO:0000256" key="1">
    <source>
        <dbReference type="SAM" id="MobiDB-lite"/>
    </source>
</evidence>
<accession>A0A445CMD1</accession>
<sequence>MQASGAEANRAFTVISEATEWGSSSTARIGCSSHPLQATSFLLLRCLLRVLKKENSKLLTASAVFLPVHPMMVSVIQTRMMELTREPEASDRAVAQWHLWKSVVAEWCAALEEEKIGRSRCRQWWNDATKEGSTQTSFWWFEVTPSKHQNEFPSVPPVNSAYPMQLKINHIKAPQSTLADRVGPMEDSQEIEEQVQEEVISDNGTEKKQETRDEMLSRHRKEISQLQKKEIEMKKAAARHRS</sequence>
<dbReference type="Proteomes" id="UP000289738">
    <property type="component" value="Chromosome A06"/>
</dbReference>
<protein>
    <submittedName>
        <fullName evidence="2">Uncharacterized protein</fullName>
    </submittedName>
</protein>
<dbReference type="EMBL" id="SDMP01000006">
    <property type="protein sequence ID" value="RYR52072.1"/>
    <property type="molecule type" value="Genomic_DNA"/>
</dbReference>
<feature type="compositionally biased region" description="Basic and acidic residues" evidence="1">
    <location>
        <begin position="204"/>
        <end position="217"/>
    </location>
</feature>
<evidence type="ECO:0000313" key="2">
    <source>
        <dbReference type="EMBL" id="RYR52072.1"/>
    </source>
</evidence>
<comment type="caution">
    <text evidence="2">The sequence shown here is derived from an EMBL/GenBank/DDBJ whole genome shotgun (WGS) entry which is preliminary data.</text>
</comment>
<feature type="region of interest" description="Disordered" evidence="1">
    <location>
        <begin position="182"/>
        <end position="242"/>
    </location>
</feature>
<gene>
    <name evidence="2" type="ORF">Ahy_A06g027005</name>
</gene>
<reference evidence="2 3" key="1">
    <citation type="submission" date="2019-01" db="EMBL/GenBank/DDBJ databases">
        <title>Sequencing of cultivated peanut Arachis hypogaea provides insights into genome evolution and oil improvement.</title>
        <authorList>
            <person name="Chen X."/>
        </authorList>
    </citation>
    <scope>NUCLEOTIDE SEQUENCE [LARGE SCALE GENOMIC DNA]</scope>
    <source>
        <strain evidence="3">cv. Fuhuasheng</strain>
        <tissue evidence="2">Leaves</tissue>
    </source>
</reference>
<feature type="compositionally biased region" description="Acidic residues" evidence="1">
    <location>
        <begin position="187"/>
        <end position="200"/>
    </location>
</feature>
<evidence type="ECO:0000313" key="3">
    <source>
        <dbReference type="Proteomes" id="UP000289738"/>
    </source>
</evidence>
<keyword evidence="3" id="KW-1185">Reference proteome</keyword>
<proteinExistence type="predicted"/>
<dbReference type="AlphaFoldDB" id="A0A445CMD1"/>
<name>A0A445CMD1_ARAHY</name>